<comment type="subcellular location">
    <subcellularLocation>
        <location evidence="1">Endomembrane system</location>
        <topology evidence="1">Multi-pass membrane protein</topology>
    </subcellularLocation>
</comment>
<sequence length="101" mass="10553">MALEPTLPAERTRLAWQRTVLSAVVCLLAVLRLLAEVSLGLVAAIGVAVLLAATLVVSTAIRRSVRRRELTTDTGVGRNAAMLTGIVAVACLGSIAYVLLT</sequence>
<dbReference type="RefSeq" id="WP_344812442.1">
    <property type="nucleotide sequence ID" value="NZ_BAAAYX010000005.1"/>
</dbReference>
<dbReference type="Pfam" id="PF02656">
    <property type="entry name" value="DUF202"/>
    <property type="match status" value="1"/>
</dbReference>
<feature type="transmembrane region" description="Helical" evidence="5">
    <location>
        <begin position="41"/>
        <end position="61"/>
    </location>
</feature>
<proteinExistence type="predicted"/>
<evidence type="ECO:0000313" key="8">
    <source>
        <dbReference type="Proteomes" id="UP001500051"/>
    </source>
</evidence>
<keyword evidence="3 5" id="KW-1133">Transmembrane helix</keyword>
<evidence type="ECO:0000256" key="1">
    <source>
        <dbReference type="ARBA" id="ARBA00004127"/>
    </source>
</evidence>
<evidence type="ECO:0000256" key="5">
    <source>
        <dbReference type="SAM" id="Phobius"/>
    </source>
</evidence>
<feature type="domain" description="DUF202" evidence="6">
    <location>
        <begin position="5"/>
        <end position="68"/>
    </location>
</feature>
<feature type="transmembrane region" description="Helical" evidence="5">
    <location>
        <begin position="81"/>
        <end position="100"/>
    </location>
</feature>
<evidence type="ECO:0000259" key="6">
    <source>
        <dbReference type="Pfam" id="PF02656"/>
    </source>
</evidence>
<keyword evidence="4 5" id="KW-0472">Membrane</keyword>
<dbReference type="EMBL" id="BAAAYX010000005">
    <property type="protein sequence ID" value="GAA3704508.1"/>
    <property type="molecule type" value="Genomic_DNA"/>
</dbReference>
<dbReference type="InterPro" id="IPR003807">
    <property type="entry name" value="DUF202"/>
</dbReference>
<reference evidence="8" key="1">
    <citation type="journal article" date="2019" name="Int. J. Syst. Evol. Microbiol.">
        <title>The Global Catalogue of Microorganisms (GCM) 10K type strain sequencing project: providing services to taxonomists for standard genome sequencing and annotation.</title>
        <authorList>
            <consortium name="The Broad Institute Genomics Platform"/>
            <consortium name="The Broad Institute Genome Sequencing Center for Infectious Disease"/>
            <person name="Wu L."/>
            <person name="Ma J."/>
        </authorList>
    </citation>
    <scope>NUCLEOTIDE SEQUENCE [LARGE SCALE GENOMIC DNA]</scope>
    <source>
        <strain evidence="8">JCM 16548</strain>
    </source>
</reference>
<keyword evidence="8" id="KW-1185">Reference proteome</keyword>
<evidence type="ECO:0000256" key="2">
    <source>
        <dbReference type="ARBA" id="ARBA00022692"/>
    </source>
</evidence>
<protein>
    <recommendedName>
        <fullName evidence="6">DUF202 domain-containing protein</fullName>
    </recommendedName>
</protein>
<name>A0ABP7DE87_9ACTN</name>
<comment type="caution">
    <text evidence="7">The sequence shown here is derived from an EMBL/GenBank/DDBJ whole genome shotgun (WGS) entry which is preliminary data.</text>
</comment>
<evidence type="ECO:0000256" key="4">
    <source>
        <dbReference type="ARBA" id="ARBA00023136"/>
    </source>
</evidence>
<accession>A0ABP7DE87</accession>
<gene>
    <name evidence="7" type="ORF">GCM10022204_22510</name>
</gene>
<evidence type="ECO:0000313" key="7">
    <source>
        <dbReference type="EMBL" id="GAA3704508.1"/>
    </source>
</evidence>
<keyword evidence="2 5" id="KW-0812">Transmembrane</keyword>
<feature type="transmembrane region" description="Helical" evidence="5">
    <location>
        <begin position="15"/>
        <end position="35"/>
    </location>
</feature>
<evidence type="ECO:0000256" key="3">
    <source>
        <dbReference type="ARBA" id="ARBA00022989"/>
    </source>
</evidence>
<dbReference type="Proteomes" id="UP001500051">
    <property type="component" value="Unassembled WGS sequence"/>
</dbReference>
<organism evidence="7 8">
    <name type="scientific">Microlunatus aurantiacus</name>
    <dbReference type="NCBI Taxonomy" id="446786"/>
    <lineage>
        <taxon>Bacteria</taxon>
        <taxon>Bacillati</taxon>
        <taxon>Actinomycetota</taxon>
        <taxon>Actinomycetes</taxon>
        <taxon>Propionibacteriales</taxon>
        <taxon>Propionibacteriaceae</taxon>
        <taxon>Microlunatus</taxon>
    </lineage>
</organism>